<evidence type="ECO:0000313" key="2">
    <source>
        <dbReference type="EMBL" id="SPC88073.1"/>
    </source>
</evidence>
<reference evidence="2" key="1">
    <citation type="submission" date="2018-02" db="EMBL/GenBank/DDBJ databases">
        <authorList>
            <person name="Cohen D.B."/>
            <person name="Kent A.D."/>
        </authorList>
    </citation>
    <scope>NUCLEOTIDE SEQUENCE</scope>
</reference>
<organism evidence="2">
    <name type="scientific">Fagus sylvatica</name>
    <name type="common">Beechnut</name>
    <dbReference type="NCBI Taxonomy" id="28930"/>
    <lineage>
        <taxon>Eukaryota</taxon>
        <taxon>Viridiplantae</taxon>
        <taxon>Streptophyta</taxon>
        <taxon>Embryophyta</taxon>
        <taxon>Tracheophyta</taxon>
        <taxon>Spermatophyta</taxon>
        <taxon>Magnoliopsida</taxon>
        <taxon>eudicotyledons</taxon>
        <taxon>Gunneridae</taxon>
        <taxon>Pentapetalae</taxon>
        <taxon>rosids</taxon>
        <taxon>fabids</taxon>
        <taxon>Fagales</taxon>
        <taxon>Fagaceae</taxon>
        <taxon>Fagus</taxon>
    </lineage>
</organism>
<protein>
    <submittedName>
        <fullName evidence="2">Uncharacterized protein</fullName>
    </submittedName>
</protein>
<evidence type="ECO:0000256" key="1">
    <source>
        <dbReference type="SAM" id="MobiDB-lite"/>
    </source>
</evidence>
<gene>
    <name evidence="2" type="ORF">FSB_LOCUS15955</name>
</gene>
<proteinExistence type="predicted"/>
<dbReference type="EMBL" id="OIVN01000968">
    <property type="protein sequence ID" value="SPC88073.1"/>
    <property type="molecule type" value="Genomic_DNA"/>
</dbReference>
<dbReference type="AlphaFoldDB" id="A0A2N9FLM0"/>
<sequence>MARRQPRVNASKLARLVNSEERLAQFRQIYRVPPTVTLKYYHWDDLLVLNWDEIIILIMAVVEGGVRFPLHPLLIEFLQTINASPSQVSINIFQIVMGVVALNCLLGVNLTPKDILYVYQYTCPRSDSRTSCHLRARVLNVKLVNGLPNSNKGYDKDYLVVSGGWFTGGSSCWNSYGFPGQVSEMAPPINPFKLMGKTASGSPSNAGKGKGKGKAKGAGQGKKGKTPTS</sequence>
<name>A0A2N9FLM0_FAGSY</name>
<accession>A0A2N9FLM0</accession>
<feature type="region of interest" description="Disordered" evidence="1">
    <location>
        <begin position="193"/>
        <end position="229"/>
    </location>
</feature>